<reference evidence="1" key="2">
    <citation type="submission" date="2016-08" db="EMBL/GenBank/DDBJ databases">
        <authorList>
            <person name="Seilhamer J.J."/>
        </authorList>
    </citation>
    <scope>NUCLEOTIDE SEQUENCE [LARGE SCALE GENOMIC DNA]</scope>
    <source>
        <strain evidence="1">SA1</strain>
    </source>
</reference>
<reference evidence="2 3" key="1">
    <citation type="submission" date="2014-03" db="EMBL/GenBank/DDBJ databases">
        <title>Whole genome sequence of Novosphingobium resinovorum KF1.</title>
        <authorList>
            <person name="Gan H.M."/>
            <person name="Gan H.Y."/>
            <person name="Chew T.H."/>
            <person name="Savka M.A."/>
        </authorList>
    </citation>
    <scope>NUCLEOTIDE SEQUENCE [LARGE SCALE GENOMIC DNA]</scope>
    <source>
        <strain evidence="2 3">KF1</strain>
    </source>
</reference>
<reference evidence="4" key="3">
    <citation type="journal article" date="2017" name="J. Biotechnol.">
        <title>Complete genome sequence of Novosphingobium resinovorum SA1, a versatile xenobiotic-degrading bacterium capable of utilizing sulfanilic acid.</title>
        <authorList>
            <person name="Hegedus B."/>
            <person name="Kos P.B."/>
            <person name="Balint B."/>
            <person name="Maroti G."/>
            <person name="Gan H.M."/>
            <person name="Perei K."/>
            <person name="Rakhely G."/>
        </authorList>
    </citation>
    <scope>NUCLEOTIDE SEQUENCE [LARGE SCALE GENOMIC DNA]</scope>
    <source>
        <strain evidence="4">SA1</strain>
    </source>
</reference>
<dbReference type="EMBL" id="CP017075">
    <property type="protein sequence ID" value="AOR75931.1"/>
    <property type="molecule type" value="Genomic_DNA"/>
</dbReference>
<keyword evidence="4" id="KW-1185">Reference proteome</keyword>
<dbReference type="Proteomes" id="UP000094626">
    <property type="component" value="Chromosome"/>
</dbReference>
<organism evidence="2 3">
    <name type="scientific">Novosphingobium resinovorum</name>
    <dbReference type="NCBI Taxonomy" id="158500"/>
    <lineage>
        <taxon>Bacteria</taxon>
        <taxon>Pseudomonadati</taxon>
        <taxon>Pseudomonadota</taxon>
        <taxon>Alphaproteobacteria</taxon>
        <taxon>Sphingomonadales</taxon>
        <taxon>Sphingomonadaceae</taxon>
        <taxon>Novosphingobium</taxon>
    </lineage>
</organism>
<accession>A0A031K6S1</accession>
<dbReference type="EMBL" id="JFYZ01000001">
    <property type="protein sequence ID" value="EZP84940.1"/>
    <property type="molecule type" value="Genomic_DNA"/>
</dbReference>
<name>A0A031K6S1_9SPHN</name>
<dbReference type="Proteomes" id="UP000024329">
    <property type="component" value="Unassembled WGS sequence"/>
</dbReference>
<sequence>MARGIGSGRRHCFLPLENAWVNKDAIAKSLAADLETRLDQLEEIGAMIAAAHLQAAIESLCREFGIPRKASDTD</sequence>
<proteinExistence type="predicted"/>
<gene>
    <name evidence="1" type="ORF">BES08_03575</name>
    <name evidence="2" type="ORF">BV97_00703</name>
</gene>
<dbReference type="KEGG" id="nre:BES08_03575"/>
<evidence type="ECO:0000313" key="4">
    <source>
        <dbReference type="Proteomes" id="UP000094626"/>
    </source>
</evidence>
<evidence type="ECO:0000313" key="2">
    <source>
        <dbReference type="EMBL" id="EZP84940.1"/>
    </source>
</evidence>
<dbReference type="STRING" id="158500.BES08_03575"/>
<dbReference type="OrthoDB" id="7509800at2"/>
<dbReference type="PATRIC" id="fig|158500.4.peg.722"/>
<evidence type="ECO:0000313" key="1">
    <source>
        <dbReference type="EMBL" id="AOR75931.1"/>
    </source>
</evidence>
<evidence type="ECO:0000313" key="3">
    <source>
        <dbReference type="Proteomes" id="UP000024329"/>
    </source>
</evidence>
<protein>
    <submittedName>
        <fullName evidence="2">Uncharacterized protein</fullName>
    </submittedName>
</protein>
<dbReference type="AlphaFoldDB" id="A0A031K6S1"/>